<protein>
    <submittedName>
        <fullName evidence="1">Uncharacterized protein</fullName>
    </submittedName>
</protein>
<keyword evidence="2" id="KW-1185">Reference proteome</keyword>
<accession>A0ACC1KUS7</accession>
<feature type="non-terminal residue" evidence="1">
    <location>
        <position position="1"/>
    </location>
</feature>
<evidence type="ECO:0000313" key="2">
    <source>
        <dbReference type="Proteomes" id="UP001140087"/>
    </source>
</evidence>
<reference evidence="1" key="1">
    <citation type="submission" date="2022-07" db="EMBL/GenBank/DDBJ databases">
        <title>Phylogenomic reconstructions and comparative analyses of Kickxellomycotina fungi.</title>
        <authorList>
            <person name="Reynolds N.K."/>
            <person name="Stajich J.E."/>
            <person name="Barry K."/>
            <person name="Grigoriev I.V."/>
            <person name="Crous P."/>
            <person name="Smith M.E."/>
        </authorList>
    </citation>
    <scope>NUCLEOTIDE SEQUENCE</scope>
    <source>
        <strain evidence="1">BCRC 34780</strain>
    </source>
</reference>
<organism evidence="1 2">
    <name type="scientific">Coemansia helicoidea</name>
    <dbReference type="NCBI Taxonomy" id="1286919"/>
    <lineage>
        <taxon>Eukaryota</taxon>
        <taxon>Fungi</taxon>
        <taxon>Fungi incertae sedis</taxon>
        <taxon>Zoopagomycota</taxon>
        <taxon>Kickxellomycotina</taxon>
        <taxon>Kickxellomycetes</taxon>
        <taxon>Kickxellales</taxon>
        <taxon>Kickxellaceae</taxon>
        <taxon>Coemansia</taxon>
    </lineage>
</organism>
<evidence type="ECO:0000313" key="1">
    <source>
        <dbReference type="EMBL" id="KAJ2795497.1"/>
    </source>
</evidence>
<comment type="caution">
    <text evidence="1">The sequence shown here is derived from an EMBL/GenBank/DDBJ whole genome shotgun (WGS) entry which is preliminary data.</text>
</comment>
<gene>
    <name evidence="1" type="ORF">H4R21_005083</name>
</gene>
<dbReference type="EMBL" id="JANBUN010002146">
    <property type="protein sequence ID" value="KAJ2795497.1"/>
    <property type="molecule type" value="Genomic_DNA"/>
</dbReference>
<name>A0ACC1KUS7_9FUNG</name>
<sequence>SNEAVLCDNDDGDVDAEFEAWRERELRRIERDEAEKLAAEQEEAERAQVRDMAEEEREAAGLVRARQQRAEKAQLVDSLAAAAAADPAAVRNSAQQAATDANARATQAMLEHALRADQPRRGNSKWRGYRAEDTSQGHSPWGQHRRNPRPT</sequence>
<dbReference type="Proteomes" id="UP001140087">
    <property type="component" value="Unassembled WGS sequence"/>
</dbReference>
<proteinExistence type="predicted"/>